<dbReference type="OrthoDB" id="2789670at2759"/>
<evidence type="ECO:0000256" key="7">
    <source>
        <dbReference type="ARBA" id="ARBA00013084"/>
    </source>
</evidence>
<comment type="catalytic activity">
    <reaction evidence="1">
        <text>(15S)-hydroperoxy-(5Z,8Z,11Z,13E)-eicosatetraenoate = 15-oxo-(5Z,8Z,11Z,13E)-eicosatetraenoate + H2O</text>
        <dbReference type="Rhea" id="RHEA:48636"/>
        <dbReference type="ChEBI" id="CHEBI:15377"/>
        <dbReference type="ChEBI" id="CHEBI:57410"/>
        <dbReference type="ChEBI" id="CHEBI:57446"/>
    </reaction>
    <physiologicalReaction direction="left-to-right" evidence="1">
        <dbReference type="Rhea" id="RHEA:48637"/>
    </physiologicalReaction>
</comment>
<evidence type="ECO:0000256" key="11">
    <source>
        <dbReference type="ARBA" id="ARBA00022617"/>
    </source>
</evidence>
<keyword evidence="17 34" id="KW-0560">Oxidoreductase</keyword>
<dbReference type="EMBL" id="KB201977">
    <property type="protein sequence ID" value="ESO93125.1"/>
    <property type="molecule type" value="Genomic_DNA"/>
</dbReference>
<keyword evidence="23" id="KW-0413">Isomerase</keyword>
<dbReference type="InterPro" id="IPR001128">
    <property type="entry name" value="Cyt_P450"/>
</dbReference>
<dbReference type="AlphaFoldDB" id="V4ADC7"/>
<dbReference type="KEGG" id="lgi:LOTGIDRAFT_119744"/>
<keyword evidence="19 34" id="KW-0503">Monooxygenase</keyword>
<evidence type="ECO:0000256" key="5">
    <source>
        <dbReference type="ARBA" id="ARBA00010617"/>
    </source>
</evidence>
<evidence type="ECO:0000256" key="29">
    <source>
        <dbReference type="ARBA" id="ARBA00038872"/>
    </source>
</evidence>
<keyword evidence="8" id="KW-0644">Prostaglandin metabolism</keyword>
<keyword evidence="13 33" id="KW-0479">Metal-binding</keyword>
<keyword evidence="20" id="KW-0443">Lipid metabolism</keyword>
<dbReference type="EC" id="5.3.99.5" evidence="29"/>
<keyword evidence="22" id="KW-0275">Fatty acid biosynthesis</keyword>
<dbReference type="PRINTS" id="PR00463">
    <property type="entry name" value="EP450I"/>
</dbReference>
<evidence type="ECO:0000256" key="32">
    <source>
        <dbReference type="ARBA" id="ARBA00054825"/>
    </source>
</evidence>
<evidence type="ECO:0000256" key="9">
    <source>
        <dbReference type="ARBA" id="ARBA00022516"/>
    </source>
</evidence>
<dbReference type="GO" id="GO:0001516">
    <property type="term" value="P:prostaglandin biosynthetic process"/>
    <property type="evidence" value="ECO:0007669"/>
    <property type="project" value="UniProtKB-KW"/>
</dbReference>
<evidence type="ECO:0000256" key="34">
    <source>
        <dbReference type="RuleBase" id="RU000461"/>
    </source>
</evidence>
<evidence type="ECO:0000256" key="20">
    <source>
        <dbReference type="ARBA" id="ARBA00023098"/>
    </source>
</evidence>
<dbReference type="InterPro" id="IPR050705">
    <property type="entry name" value="Cytochrome_P450_3A"/>
</dbReference>
<evidence type="ECO:0000256" key="6">
    <source>
        <dbReference type="ARBA" id="ARBA00011245"/>
    </source>
</evidence>
<dbReference type="GO" id="GO:0004796">
    <property type="term" value="F:thromboxane-A synthase activity"/>
    <property type="evidence" value="ECO:0007669"/>
    <property type="project" value="UniProtKB-EC"/>
</dbReference>
<evidence type="ECO:0000256" key="12">
    <source>
        <dbReference type="ARBA" id="ARBA00022692"/>
    </source>
</evidence>
<dbReference type="GO" id="GO:0020037">
    <property type="term" value="F:heme binding"/>
    <property type="evidence" value="ECO:0007669"/>
    <property type="project" value="InterPro"/>
</dbReference>
<comment type="catalytic activity">
    <reaction evidence="26">
        <text>(15S)-hydroperoxy-(5Z,8Z,11Z,13E)-eicosatetraenoate + AH2 = (15S)-hydroxy-(5Z,8Z,11Z,13E)-eicosatetraenoate + A + H2O</text>
        <dbReference type="Rhea" id="RHEA:48856"/>
        <dbReference type="ChEBI" id="CHEBI:13193"/>
        <dbReference type="ChEBI" id="CHEBI:15377"/>
        <dbReference type="ChEBI" id="CHEBI:17499"/>
        <dbReference type="ChEBI" id="CHEBI:57409"/>
        <dbReference type="ChEBI" id="CHEBI:57446"/>
    </reaction>
    <physiologicalReaction direction="left-to-right" evidence="26">
        <dbReference type="Rhea" id="RHEA:48857"/>
    </physiologicalReaction>
</comment>
<evidence type="ECO:0000256" key="24">
    <source>
        <dbReference type="ARBA" id="ARBA00023239"/>
    </source>
</evidence>
<evidence type="ECO:0000313" key="35">
    <source>
        <dbReference type="EMBL" id="ESO93125.1"/>
    </source>
</evidence>
<organism evidence="35 36">
    <name type="scientific">Lottia gigantea</name>
    <name type="common">Giant owl limpet</name>
    <dbReference type="NCBI Taxonomy" id="225164"/>
    <lineage>
        <taxon>Eukaryota</taxon>
        <taxon>Metazoa</taxon>
        <taxon>Spiralia</taxon>
        <taxon>Lophotrochozoa</taxon>
        <taxon>Mollusca</taxon>
        <taxon>Gastropoda</taxon>
        <taxon>Patellogastropoda</taxon>
        <taxon>Lottioidea</taxon>
        <taxon>Lottiidae</taxon>
        <taxon>Lottia</taxon>
    </lineage>
</organism>
<comment type="catalytic activity">
    <reaction evidence="28">
        <text>prostaglandin H2 = thromboxane A2</text>
        <dbReference type="Rhea" id="RHEA:17137"/>
        <dbReference type="ChEBI" id="CHEBI:57405"/>
        <dbReference type="ChEBI" id="CHEBI:57445"/>
        <dbReference type="EC" id="5.3.99.5"/>
    </reaction>
    <physiologicalReaction direction="left-to-right" evidence="28">
        <dbReference type="Rhea" id="RHEA:17138"/>
    </physiologicalReaction>
</comment>
<evidence type="ECO:0000256" key="31">
    <source>
        <dbReference type="ARBA" id="ARBA00042726"/>
    </source>
</evidence>
<name>V4ADC7_LOTGI</name>
<keyword evidence="21" id="KW-0472">Membrane</keyword>
<accession>V4ADC7</accession>
<dbReference type="CDD" id="cd11055">
    <property type="entry name" value="CYP3A-like"/>
    <property type="match status" value="1"/>
</dbReference>
<dbReference type="HOGENOM" id="CLU_001570_5_2_1"/>
<dbReference type="Pfam" id="PF00067">
    <property type="entry name" value="p450"/>
    <property type="match status" value="1"/>
</dbReference>
<dbReference type="GO" id="GO:0005789">
    <property type="term" value="C:endoplasmic reticulum membrane"/>
    <property type="evidence" value="ECO:0007669"/>
    <property type="project" value="UniProtKB-SubCell"/>
</dbReference>
<dbReference type="Gene3D" id="1.10.630.10">
    <property type="entry name" value="Cytochrome P450"/>
    <property type="match status" value="1"/>
</dbReference>
<evidence type="ECO:0000256" key="22">
    <source>
        <dbReference type="ARBA" id="ARBA00023160"/>
    </source>
</evidence>
<comment type="similarity">
    <text evidence="5 34">Belongs to the cytochrome P450 family.</text>
</comment>
<comment type="cofactor">
    <cofactor evidence="3 33">
        <name>heme</name>
        <dbReference type="ChEBI" id="CHEBI:30413"/>
    </cofactor>
</comment>
<dbReference type="EC" id="4.2.1.152" evidence="7"/>
<dbReference type="PROSITE" id="PS00086">
    <property type="entry name" value="CYTOCHROME_P450"/>
    <property type="match status" value="1"/>
</dbReference>
<proteinExistence type="inferred from homology"/>
<evidence type="ECO:0000256" key="27">
    <source>
        <dbReference type="ARBA" id="ARBA00036424"/>
    </source>
</evidence>
<evidence type="ECO:0000256" key="4">
    <source>
        <dbReference type="ARBA" id="ARBA00004477"/>
    </source>
</evidence>
<evidence type="ECO:0000256" key="18">
    <source>
        <dbReference type="ARBA" id="ARBA00023004"/>
    </source>
</evidence>
<evidence type="ECO:0000256" key="25">
    <source>
        <dbReference type="ARBA" id="ARBA00033404"/>
    </source>
</evidence>
<dbReference type="GO" id="GO:0005506">
    <property type="term" value="F:iron ion binding"/>
    <property type="evidence" value="ECO:0007669"/>
    <property type="project" value="InterPro"/>
</dbReference>
<evidence type="ECO:0000256" key="1">
    <source>
        <dbReference type="ARBA" id="ARBA00001143"/>
    </source>
</evidence>
<evidence type="ECO:0000256" key="14">
    <source>
        <dbReference type="ARBA" id="ARBA00022824"/>
    </source>
</evidence>
<dbReference type="InterPro" id="IPR017972">
    <property type="entry name" value="Cyt_P450_CS"/>
</dbReference>
<keyword evidence="12" id="KW-0812">Transmembrane</keyword>
<dbReference type="OMA" id="AFEWTMY"/>
<evidence type="ECO:0000256" key="17">
    <source>
        <dbReference type="ARBA" id="ARBA00023002"/>
    </source>
</evidence>
<dbReference type="SUPFAM" id="SSF48264">
    <property type="entry name" value="Cytochrome P450"/>
    <property type="match status" value="1"/>
</dbReference>
<reference evidence="35 36" key="1">
    <citation type="journal article" date="2013" name="Nature">
        <title>Insights into bilaterian evolution from three spiralian genomes.</title>
        <authorList>
            <person name="Simakov O."/>
            <person name="Marletaz F."/>
            <person name="Cho S.J."/>
            <person name="Edsinger-Gonzales E."/>
            <person name="Havlak P."/>
            <person name="Hellsten U."/>
            <person name="Kuo D.H."/>
            <person name="Larsson T."/>
            <person name="Lv J."/>
            <person name="Arendt D."/>
            <person name="Savage R."/>
            <person name="Osoegawa K."/>
            <person name="de Jong P."/>
            <person name="Grimwood J."/>
            <person name="Chapman J.A."/>
            <person name="Shapiro H."/>
            <person name="Aerts A."/>
            <person name="Otillar R.P."/>
            <person name="Terry A.Y."/>
            <person name="Boore J.L."/>
            <person name="Grigoriev I.V."/>
            <person name="Lindberg D.R."/>
            <person name="Seaver E.C."/>
            <person name="Weisblat D.A."/>
            <person name="Putnam N.H."/>
            <person name="Rokhsar D.S."/>
        </authorList>
    </citation>
    <scope>NUCLEOTIDE SEQUENCE [LARGE SCALE GENOMIC DNA]</scope>
</reference>
<dbReference type="GO" id="GO:0008395">
    <property type="term" value="F:steroid hydroxylase activity"/>
    <property type="evidence" value="ECO:0007669"/>
    <property type="project" value="TreeGrafter"/>
</dbReference>
<dbReference type="PANTHER" id="PTHR24302">
    <property type="entry name" value="CYTOCHROME P450 FAMILY 3"/>
    <property type="match status" value="1"/>
</dbReference>
<keyword evidence="10" id="KW-0643">Prostaglandin biosynthesis</keyword>
<dbReference type="CTD" id="20231768"/>
<dbReference type="GeneID" id="20231768"/>
<evidence type="ECO:0000256" key="33">
    <source>
        <dbReference type="PIRSR" id="PIRSR602401-1"/>
    </source>
</evidence>
<feature type="binding site" description="axial binding residue" evidence="33">
    <location>
        <position position="431"/>
    </location>
    <ligand>
        <name>heme</name>
        <dbReference type="ChEBI" id="CHEBI:30413"/>
    </ligand>
    <ligandPart>
        <name>Fe</name>
        <dbReference type="ChEBI" id="CHEBI:18248"/>
    </ligandPart>
</feature>
<dbReference type="RefSeq" id="XP_009056324.1">
    <property type="nucleotide sequence ID" value="XM_009058076.1"/>
</dbReference>
<evidence type="ECO:0000256" key="16">
    <source>
        <dbReference type="ARBA" id="ARBA00022989"/>
    </source>
</evidence>
<dbReference type="Proteomes" id="UP000030746">
    <property type="component" value="Unassembled WGS sequence"/>
</dbReference>
<dbReference type="GO" id="GO:0106256">
    <property type="term" value="F:hydroperoxy icosatetraenoate dehydratase activity"/>
    <property type="evidence" value="ECO:0007669"/>
    <property type="project" value="UniProtKB-EC"/>
</dbReference>
<keyword evidence="15" id="KW-0276">Fatty acid metabolism</keyword>
<evidence type="ECO:0000256" key="21">
    <source>
        <dbReference type="ARBA" id="ARBA00023136"/>
    </source>
</evidence>
<keyword evidence="24" id="KW-0456">Lyase</keyword>
<evidence type="ECO:0000256" key="15">
    <source>
        <dbReference type="ARBA" id="ARBA00022832"/>
    </source>
</evidence>
<evidence type="ECO:0000256" key="2">
    <source>
        <dbReference type="ARBA" id="ARBA00001719"/>
    </source>
</evidence>
<sequence length="489" mass="56308">MVFCWVLLANCKVDYSYKLYNHLIFQELGIPGPSPNFLFGNLLDLWGKKGFHDIYQIWNKMYGKIFGYFEGPSPILVTSDPDFIQEVFVKQFQRFHARKVSDPEKDERVHMFFAMGDRWRRLRSVVSPAFSSKKMREMTPEINKTIDGLLNTITECKGKSVDFLCLFQRLTLDAIVHCAFGLDSQAVNDDKEPFLTHCRGVIEDTTKQPLLYLCGYRGEVYAVLVRNIKLTQVNCINFFISIQLQSRKNDLVQLLINARINNINDPMFNINGKNLSDQEIVQQMLLFLLAGYETTSTSLSYIFHELANNPDIQDKLRTEIIQHYPKEDDQPSYENVRYLKYLDWVVKETLRKYPLASVIVARKCMETCVVNGLTIPKGMVIQADLWSLHRDNDVWGEGDMELFNPERFSPENSAKLHPCAWCPFGAGPRMCAGLRFAVLEIKMTIAVLLKKFRFTPAADHRLEMSEGATISPKYGVRLNAELLMSQKVS</sequence>
<comment type="function">
    <text evidence="32">Catalyzes the conversion of prostaglandin H2 (PGH2) to thromboxane A2 (TXA2), a potent inducer of blood vessel constriction and platelet aggregation. Also cleaves PGH2 to 12-hydroxy-heptadecatrienoicacid (12-HHT) and malondialdehyde, which is known to act as a mediator of DNA damage. 12-HHT and malondialdehyde are formed stoichiometrically in the same amounts as TXA2. Additionally, displays dehydratase activity, toward (15S)-hydroperoxy-(5Z,8Z,11Z,13E)-eicosatetraenoate (15(S)-HPETE) producing 15-KETE and 15-HETE.</text>
</comment>
<comment type="catalytic activity">
    <reaction evidence="27">
        <text>prostaglandin H2 = (12S)-hydroxy-(5Z,8E,10E)-heptadecatrienoate + malonaldehyde</text>
        <dbReference type="Rhea" id="RHEA:48644"/>
        <dbReference type="ChEBI" id="CHEBI:57405"/>
        <dbReference type="ChEBI" id="CHEBI:90694"/>
        <dbReference type="ChEBI" id="CHEBI:566274"/>
    </reaction>
</comment>
<evidence type="ECO:0000256" key="13">
    <source>
        <dbReference type="ARBA" id="ARBA00022723"/>
    </source>
</evidence>
<keyword evidence="14" id="KW-0256">Endoplasmic reticulum</keyword>
<dbReference type="PRINTS" id="PR00385">
    <property type="entry name" value="P450"/>
</dbReference>
<dbReference type="PANTHER" id="PTHR24302:SF47">
    <property type="entry name" value="CYTOCHROME P450"/>
    <property type="match status" value="1"/>
</dbReference>
<evidence type="ECO:0000256" key="3">
    <source>
        <dbReference type="ARBA" id="ARBA00001971"/>
    </source>
</evidence>
<keyword evidence="9" id="KW-0444">Lipid biosynthesis</keyword>
<dbReference type="InterPro" id="IPR036396">
    <property type="entry name" value="Cyt_P450_sf"/>
</dbReference>
<keyword evidence="11 33" id="KW-0349">Heme</keyword>
<protein>
    <recommendedName>
        <fullName evidence="30">Thromboxane-A synthase</fullName>
        <ecNumber evidence="7">4.2.1.152</ecNumber>
        <ecNumber evidence="29">5.3.99.5</ecNumber>
    </recommendedName>
    <alternativeName>
        <fullName evidence="31">Cytochrome P450 5A1</fullName>
    </alternativeName>
    <alternativeName>
        <fullName evidence="25">Hydroperoxy icosatetraenoate dehydratase</fullName>
    </alternativeName>
</protein>
<comment type="subunit">
    <text evidence="6">Monomer.</text>
</comment>
<dbReference type="InterPro" id="IPR002401">
    <property type="entry name" value="Cyt_P450_E_grp-I"/>
</dbReference>
<evidence type="ECO:0000256" key="10">
    <source>
        <dbReference type="ARBA" id="ARBA00022585"/>
    </source>
</evidence>
<keyword evidence="16" id="KW-1133">Transmembrane helix</keyword>
<evidence type="ECO:0000256" key="23">
    <source>
        <dbReference type="ARBA" id="ARBA00023235"/>
    </source>
</evidence>
<dbReference type="FunFam" id="1.10.630.10:FF:000182">
    <property type="entry name" value="Cytochrome P450 3A4"/>
    <property type="match status" value="1"/>
</dbReference>
<keyword evidence="18 33" id="KW-0408">Iron</keyword>
<evidence type="ECO:0000256" key="8">
    <source>
        <dbReference type="ARBA" id="ARBA00022501"/>
    </source>
</evidence>
<dbReference type="GO" id="GO:0016705">
    <property type="term" value="F:oxidoreductase activity, acting on paired donors, with incorporation or reduction of molecular oxygen"/>
    <property type="evidence" value="ECO:0007669"/>
    <property type="project" value="InterPro"/>
</dbReference>
<evidence type="ECO:0000256" key="30">
    <source>
        <dbReference type="ARBA" id="ARBA00040834"/>
    </source>
</evidence>
<evidence type="ECO:0000313" key="36">
    <source>
        <dbReference type="Proteomes" id="UP000030746"/>
    </source>
</evidence>
<keyword evidence="36" id="KW-1185">Reference proteome</keyword>
<evidence type="ECO:0000256" key="19">
    <source>
        <dbReference type="ARBA" id="ARBA00023033"/>
    </source>
</evidence>
<gene>
    <name evidence="35" type="ORF">LOTGIDRAFT_119744</name>
</gene>
<evidence type="ECO:0000256" key="26">
    <source>
        <dbReference type="ARBA" id="ARBA00036380"/>
    </source>
</evidence>
<comment type="catalytic activity">
    <reaction evidence="2">
        <text>a hydroperoxyeicosatetraenoate = an oxoeicosatetraenoate + H2O</text>
        <dbReference type="Rhea" id="RHEA:55556"/>
        <dbReference type="ChEBI" id="CHEBI:15377"/>
        <dbReference type="ChEBI" id="CHEBI:59720"/>
        <dbReference type="ChEBI" id="CHEBI:131859"/>
        <dbReference type="EC" id="4.2.1.152"/>
    </reaction>
    <physiologicalReaction direction="left-to-right" evidence="2">
        <dbReference type="Rhea" id="RHEA:55557"/>
    </physiologicalReaction>
</comment>
<dbReference type="STRING" id="225164.V4ADC7"/>
<comment type="subcellular location">
    <subcellularLocation>
        <location evidence="4">Endoplasmic reticulum membrane</location>
        <topology evidence="4">Multi-pass membrane protein</topology>
    </subcellularLocation>
</comment>
<evidence type="ECO:0000256" key="28">
    <source>
        <dbReference type="ARBA" id="ARBA00036475"/>
    </source>
</evidence>